<proteinExistence type="predicted"/>
<evidence type="ECO:0000256" key="1">
    <source>
        <dbReference type="SAM" id="MobiDB-lite"/>
    </source>
</evidence>
<evidence type="ECO:0000313" key="2">
    <source>
        <dbReference type="EMBL" id="KXS16306.1"/>
    </source>
</evidence>
<evidence type="ECO:0000313" key="3">
    <source>
        <dbReference type="Proteomes" id="UP000070544"/>
    </source>
</evidence>
<dbReference type="Proteomes" id="UP000070544">
    <property type="component" value="Unassembled WGS sequence"/>
</dbReference>
<sequence>MGKTSPQQPSTLSRQSSDNFLAMTDNVPVHDVDEHDLGGARAGGAGWSRDANESAGAMTQGEGTVKDESSGPKLFSRAGRIVAAVVGTTALVLLGLALVPTVETSVSATTPSSPSLHKRQSQQAIPAITRFSLGSTDKWSVNDNPILSFSRPNSADLAQALNPGTVLPVAFSLPSVASLPASFRSVASLTCTIYGVLNPYDSKQYKDVLPTVRWDGKWVLASGVMLPVVAGGAASVQVPINVPALATGTNSYYLRAVCDTVGGGSASGPVNGGVGNRVVLSGMSSPFQVRFTGPAESRALWGPTLAWEPTNPPNLNVSYPSSGDIISIRDPVPLRWTTRVATTGTGFTCTVGFYQDLYAETVGGVLTPRYTAYYPLATSLQYEPTINPAGGAELILPFSILSTSPFYYARVACVDTVGGTVSGVSGPFKLASGAVPGPRTGWKSSWSFATTETTQLSIFNPLPGQYVAVGTDTQQPISWQIGNGTAIPAGTYRCNITLLTDLWDDGKFLPSSRNPKFSNLVSIGTNVPYNPAAQTGGLGTIPWLVDTGYFYPSALNYIRVNCAATGTETSVLGGVGGPFKLCAAGGYSDGQIRSWAGMESVPDAFSGNAQTYASS</sequence>
<dbReference type="AlphaFoldDB" id="A0A139AHL8"/>
<dbReference type="OrthoDB" id="10423277at2759"/>
<organism evidence="2 3">
    <name type="scientific">Gonapodya prolifera (strain JEL478)</name>
    <name type="common">Monoblepharis prolifera</name>
    <dbReference type="NCBI Taxonomy" id="1344416"/>
    <lineage>
        <taxon>Eukaryota</taxon>
        <taxon>Fungi</taxon>
        <taxon>Fungi incertae sedis</taxon>
        <taxon>Chytridiomycota</taxon>
        <taxon>Chytridiomycota incertae sedis</taxon>
        <taxon>Monoblepharidomycetes</taxon>
        <taxon>Monoblepharidales</taxon>
        <taxon>Gonapodyaceae</taxon>
        <taxon>Gonapodya</taxon>
    </lineage>
</organism>
<dbReference type="EMBL" id="KQ965754">
    <property type="protein sequence ID" value="KXS16306.1"/>
    <property type="molecule type" value="Genomic_DNA"/>
</dbReference>
<reference evidence="2 3" key="1">
    <citation type="journal article" date="2015" name="Genome Biol. Evol.">
        <title>Phylogenomic analyses indicate that early fungi evolved digesting cell walls of algal ancestors of land plants.</title>
        <authorList>
            <person name="Chang Y."/>
            <person name="Wang S."/>
            <person name="Sekimoto S."/>
            <person name="Aerts A.L."/>
            <person name="Choi C."/>
            <person name="Clum A."/>
            <person name="LaButti K.M."/>
            <person name="Lindquist E.A."/>
            <person name="Yee Ngan C."/>
            <person name="Ohm R.A."/>
            <person name="Salamov A.A."/>
            <person name="Grigoriev I.V."/>
            <person name="Spatafora J.W."/>
            <person name="Berbee M.L."/>
        </authorList>
    </citation>
    <scope>NUCLEOTIDE SEQUENCE [LARGE SCALE GENOMIC DNA]</scope>
    <source>
        <strain evidence="2 3">JEL478</strain>
    </source>
</reference>
<keyword evidence="3" id="KW-1185">Reference proteome</keyword>
<protein>
    <submittedName>
        <fullName evidence="2">Uncharacterized protein</fullName>
    </submittedName>
</protein>
<gene>
    <name evidence="2" type="ORF">M427DRAFT_55735</name>
</gene>
<name>A0A139AHL8_GONPJ</name>
<feature type="region of interest" description="Disordered" evidence="1">
    <location>
        <begin position="1"/>
        <end position="72"/>
    </location>
</feature>
<feature type="compositionally biased region" description="Basic and acidic residues" evidence="1">
    <location>
        <begin position="28"/>
        <end position="38"/>
    </location>
</feature>
<accession>A0A139AHL8</accession>
<feature type="compositionally biased region" description="Polar residues" evidence="1">
    <location>
        <begin position="1"/>
        <end position="19"/>
    </location>
</feature>